<reference evidence="1 2" key="1">
    <citation type="submission" date="2020-05" db="EMBL/GenBank/DDBJ databases">
        <title>Azospirillum oleiclasticum sp. nov, a nitrogen-fixing and heavy crude oil-emulsifying bacterium isolated from the crude oil of Yumen Oilfield.</title>
        <authorList>
            <person name="Wu D."/>
            <person name="Cai M."/>
            <person name="Zhang X."/>
        </authorList>
    </citation>
    <scope>NUCLEOTIDE SEQUENCE [LARGE SCALE GENOMIC DNA]</scope>
    <source>
        <strain evidence="1 2">ROY-1-1-2</strain>
    </source>
</reference>
<dbReference type="RefSeq" id="WP_180285548.1">
    <property type="nucleotide sequence ID" value="NZ_JABFDB010000031.1"/>
</dbReference>
<organism evidence="1 2">
    <name type="scientific">Azospirillum oleiclasticum</name>
    <dbReference type="NCBI Taxonomy" id="2735135"/>
    <lineage>
        <taxon>Bacteria</taxon>
        <taxon>Pseudomonadati</taxon>
        <taxon>Pseudomonadota</taxon>
        <taxon>Alphaproteobacteria</taxon>
        <taxon>Rhodospirillales</taxon>
        <taxon>Azospirillaceae</taxon>
        <taxon>Azospirillum</taxon>
    </lineage>
</organism>
<sequence>MSGWTTVQFHQTPDLDTRKAIIRWAEETLPGKFIPLHQRDAMGRRSFGFDFQRPDDANAFRLRWMADAADTRAPAAESCAA</sequence>
<dbReference type="EMBL" id="JABFDB010000031">
    <property type="protein sequence ID" value="NYZ23775.1"/>
    <property type="molecule type" value="Genomic_DNA"/>
</dbReference>
<evidence type="ECO:0000313" key="1">
    <source>
        <dbReference type="EMBL" id="NYZ23775.1"/>
    </source>
</evidence>
<gene>
    <name evidence="1" type="ORF">HND93_29090</name>
</gene>
<accession>A0ABX2THG3</accession>
<comment type="caution">
    <text evidence="1">The sequence shown here is derived from an EMBL/GenBank/DDBJ whole genome shotgun (WGS) entry which is preliminary data.</text>
</comment>
<evidence type="ECO:0000313" key="2">
    <source>
        <dbReference type="Proteomes" id="UP000584642"/>
    </source>
</evidence>
<proteinExistence type="predicted"/>
<dbReference type="Proteomes" id="UP000584642">
    <property type="component" value="Unassembled WGS sequence"/>
</dbReference>
<name>A0ABX2THG3_9PROT</name>
<protein>
    <submittedName>
        <fullName evidence="1">Uncharacterized protein</fullName>
    </submittedName>
</protein>
<keyword evidence="2" id="KW-1185">Reference proteome</keyword>